<feature type="region of interest" description="Disordered" evidence="1">
    <location>
        <begin position="1"/>
        <end position="31"/>
    </location>
</feature>
<sequence>DDGDWKSRERWRRDRGKVRENGDDDLSLGESGLNQYVWQQWKTTSTVGPDEGLHLPHHKPDEQNAPKIDRGRQP</sequence>
<dbReference type="AlphaFoldDB" id="A0AA38FMJ6"/>
<proteinExistence type="predicted"/>
<name>A0AA38FMJ6_TAXCH</name>
<feature type="non-terminal residue" evidence="2">
    <location>
        <position position="74"/>
    </location>
</feature>
<dbReference type="EMBL" id="JAHRHJ020000008">
    <property type="protein sequence ID" value="KAH9306912.1"/>
    <property type="molecule type" value="Genomic_DNA"/>
</dbReference>
<reference evidence="2 3" key="1">
    <citation type="journal article" date="2021" name="Nat. Plants">
        <title>The Taxus genome provides insights into paclitaxel biosynthesis.</title>
        <authorList>
            <person name="Xiong X."/>
            <person name="Gou J."/>
            <person name="Liao Q."/>
            <person name="Li Y."/>
            <person name="Zhou Q."/>
            <person name="Bi G."/>
            <person name="Li C."/>
            <person name="Du R."/>
            <person name="Wang X."/>
            <person name="Sun T."/>
            <person name="Guo L."/>
            <person name="Liang H."/>
            <person name="Lu P."/>
            <person name="Wu Y."/>
            <person name="Zhang Z."/>
            <person name="Ro D.K."/>
            <person name="Shang Y."/>
            <person name="Huang S."/>
            <person name="Yan J."/>
        </authorList>
    </citation>
    <scope>NUCLEOTIDE SEQUENCE [LARGE SCALE GENOMIC DNA]</scope>
    <source>
        <strain evidence="2">Ta-2019</strain>
    </source>
</reference>
<feature type="compositionally biased region" description="Basic and acidic residues" evidence="1">
    <location>
        <begin position="51"/>
        <end position="74"/>
    </location>
</feature>
<comment type="caution">
    <text evidence="2">The sequence shown here is derived from an EMBL/GenBank/DDBJ whole genome shotgun (WGS) entry which is preliminary data.</text>
</comment>
<feature type="non-terminal residue" evidence="2">
    <location>
        <position position="1"/>
    </location>
</feature>
<accession>A0AA38FMJ6</accession>
<feature type="compositionally biased region" description="Basic and acidic residues" evidence="1">
    <location>
        <begin position="1"/>
        <end position="21"/>
    </location>
</feature>
<evidence type="ECO:0000313" key="3">
    <source>
        <dbReference type="Proteomes" id="UP000824469"/>
    </source>
</evidence>
<dbReference type="Proteomes" id="UP000824469">
    <property type="component" value="Unassembled WGS sequence"/>
</dbReference>
<evidence type="ECO:0000313" key="2">
    <source>
        <dbReference type="EMBL" id="KAH9306912.1"/>
    </source>
</evidence>
<keyword evidence="3" id="KW-1185">Reference proteome</keyword>
<evidence type="ECO:0000256" key="1">
    <source>
        <dbReference type="SAM" id="MobiDB-lite"/>
    </source>
</evidence>
<protein>
    <submittedName>
        <fullName evidence="2">Uncharacterized protein</fullName>
    </submittedName>
</protein>
<gene>
    <name evidence="2" type="ORF">KI387_011316</name>
</gene>
<feature type="region of interest" description="Disordered" evidence="1">
    <location>
        <begin position="44"/>
        <end position="74"/>
    </location>
</feature>
<organism evidence="2 3">
    <name type="scientific">Taxus chinensis</name>
    <name type="common">Chinese yew</name>
    <name type="synonym">Taxus wallichiana var. chinensis</name>
    <dbReference type="NCBI Taxonomy" id="29808"/>
    <lineage>
        <taxon>Eukaryota</taxon>
        <taxon>Viridiplantae</taxon>
        <taxon>Streptophyta</taxon>
        <taxon>Embryophyta</taxon>
        <taxon>Tracheophyta</taxon>
        <taxon>Spermatophyta</taxon>
        <taxon>Pinopsida</taxon>
        <taxon>Pinidae</taxon>
        <taxon>Conifers II</taxon>
        <taxon>Cupressales</taxon>
        <taxon>Taxaceae</taxon>
        <taxon>Taxus</taxon>
    </lineage>
</organism>